<sequence>METKGKKILMKKQFTHILMLESDGPFESPSLGQVLAMMNEMGVPTPKKTKSKLKGSVLIQEASSNILKRMASKNQVTKLLKKKKNTFEVIVLGSPNTEDTDMSKAQSSYYSHDANADDVDYLINDVLHHDTQPISP</sequence>
<accession>A0AA35YW40</accession>
<dbReference type="AlphaFoldDB" id="A0AA35YW40"/>
<name>A0AA35YW40_LACSI</name>
<reference evidence="1" key="1">
    <citation type="submission" date="2023-04" db="EMBL/GenBank/DDBJ databases">
        <authorList>
            <person name="Vijverberg K."/>
            <person name="Xiong W."/>
            <person name="Schranz E."/>
        </authorList>
    </citation>
    <scope>NUCLEOTIDE SEQUENCE</scope>
</reference>
<organism evidence="1 2">
    <name type="scientific">Lactuca saligna</name>
    <name type="common">Willowleaf lettuce</name>
    <dbReference type="NCBI Taxonomy" id="75948"/>
    <lineage>
        <taxon>Eukaryota</taxon>
        <taxon>Viridiplantae</taxon>
        <taxon>Streptophyta</taxon>
        <taxon>Embryophyta</taxon>
        <taxon>Tracheophyta</taxon>
        <taxon>Spermatophyta</taxon>
        <taxon>Magnoliopsida</taxon>
        <taxon>eudicotyledons</taxon>
        <taxon>Gunneridae</taxon>
        <taxon>Pentapetalae</taxon>
        <taxon>asterids</taxon>
        <taxon>campanulids</taxon>
        <taxon>Asterales</taxon>
        <taxon>Asteraceae</taxon>
        <taxon>Cichorioideae</taxon>
        <taxon>Cichorieae</taxon>
        <taxon>Lactucinae</taxon>
        <taxon>Lactuca</taxon>
    </lineage>
</organism>
<evidence type="ECO:0000313" key="1">
    <source>
        <dbReference type="EMBL" id="CAI9281103.1"/>
    </source>
</evidence>
<dbReference type="EMBL" id="OX465080">
    <property type="protein sequence ID" value="CAI9281103.1"/>
    <property type="molecule type" value="Genomic_DNA"/>
</dbReference>
<gene>
    <name evidence="1" type="ORF">LSALG_LOCUS20819</name>
</gene>
<proteinExistence type="predicted"/>
<dbReference type="Proteomes" id="UP001177003">
    <property type="component" value="Chromosome 4"/>
</dbReference>
<evidence type="ECO:0000313" key="2">
    <source>
        <dbReference type="Proteomes" id="UP001177003"/>
    </source>
</evidence>
<protein>
    <submittedName>
        <fullName evidence="1">Uncharacterized protein</fullName>
    </submittedName>
</protein>
<keyword evidence="2" id="KW-1185">Reference proteome</keyword>